<keyword evidence="6 14" id="KW-0411">Iron-sulfur</keyword>
<dbReference type="GO" id="GO:0004604">
    <property type="term" value="F:phosphoadenylyl-sulfate reductase (thioredoxin) activity"/>
    <property type="evidence" value="ECO:0007669"/>
    <property type="project" value="UniProtKB-UniRule"/>
</dbReference>
<feature type="binding site" evidence="14">
    <location>
        <position position="117"/>
    </location>
    <ligand>
        <name>[4Fe-4S] cluster</name>
        <dbReference type="ChEBI" id="CHEBI:49883"/>
    </ligand>
</feature>
<evidence type="ECO:0000256" key="11">
    <source>
        <dbReference type="ARBA" id="ARBA00030894"/>
    </source>
</evidence>
<evidence type="ECO:0000256" key="1">
    <source>
        <dbReference type="ARBA" id="ARBA00009732"/>
    </source>
</evidence>
<dbReference type="AlphaFoldDB" id="A0A2D3WNM4"/>
<keyword evidence="5 14" id="KW-0408">Iron</keyword>
<accession>A0A2D3WNM4</accession>
<evidence type="ECO:0000256" key="7">
    <source>
        <dbReference type="ARBA" id="ARBA00024298"/>
    </source>
</evidence>
<evidence type="ECO:0000259" key="15">
    <source>
        <dbReference type="Pfam" id="PF01507"/>
    </source>
</evidence>
<comment type="similarity">
    <text evidence="1 14">Belongs to the PAPS reductase family. CysH subfamily.</text>
</comment>
<dbReference type="CDD" id="cd23945">
    <property type="entry name" value="PAPS_reductase"/>
    <property type="match status" value="1"/>
</dbReference>
<comment type="pathway">
    <text evidence="8 14">Sulfur metabolism; hydrogen sulfide biosynthesis; sulfite from sulfate.</text>
</comment>
<evidence type="ECO:0000256" key="8">
    <source>
        <dbReference type="ARBA" id="ARBA00024327"/>
    </source>
</evidence>
<dbReference type="GO" id="GO:0019379">
    <property type="term" value="P:sulfate assimilation, phosphoadenylyl sulfate reduction by phosphoadenylyl-sulfate reductase (thioredoxin)"/>
    <property type="evidence" value="ECO:0007669"/>
    <property type="project" value="UniProtKB-UniRule"/>
</dbReference>
<evidence type="ECO:0000256" key="13">
    <source>
        <dbReference type="ARBA" id="ARBA00048441"/>
    </source>
</evidence>
<evidence type="ECO:0000256" key="14">
    <source>
        <dbReference type="HAMAP-Rule" id="MF_00063"/>
    </source>
</evidence>
<evidence type="ECO:0000256" key="10">
    <source>
        <dbReference type="ARBA" id="ARBA00029514"/>
    </source>
</evidence>
<feature type="binding site" evidence="14">
    <location>
        <position position="200"/>
    </location>
    <ligand>
        <name>[4Fe-4S] cluster</name>
        <dbReference type="ChEBI" id="CHEBI:49883"/>
    </ligand>
</feature>
<feature type="binding site" evidence="14">
    <location>
        <position position="118"/>
    </location>
    <ligand>
        <name>[4Fe-4S] cluster</name>
        <dbReference type="ChEBI" id="CHEBI:49883"/>
    </ligand>
</feature>
<evidence type="ECO:0000256" key="2">
    <source>
        <dbReference type="ARBA" id="ARBA00022490"/>
    </source>
</evidence>
<dbReference type="PIRSF" id="PIRSF000857">
    <property type="entry name" value="PAPS_reductase"/>
    <property type="match status" value="1"/>
</dbReference>
<dbReference type="InterPro" id="IPR014729">
    <property type="entry name" value="Rossmann-like_a/b/a_fold"/>
</dbReference>
<dbReference type="PANTHER" id="PTHR46482">
    <property type="entry name" value="5'-ADENYLYLSULFATE REDUCTASE 3, CHLOROPLASTIC"/>
    <property type="match status" value="1"/>
</dbReference>
<dbReference type="Pfam" id="PF01507">
    <property type="entry name" value="PAPS_reduct"/>
    <property type="match status" value="1"/>
</dbReference>
<name>A0A2D3WNM4_9BACT</name>
<evidence type="ECO:0000313" key="16">
    <source>
        <dbReference type="EMBL" id="DAB38223.1"/>
    </source>
</evidence>
<evidence type="ECO:0000256" key="9">
    <source>
        <dbReference type="ARBA" id="ARBA00024386"/>
    </source>
</evidence>
<dbReference type="NCBIfam" id="NF002537">
    <property type="entry name" value="PRK02090.1"/>
    <property type="match status" value="1"/>
</dbReference>
<evidence type="ECO:0000256" key="12">
    <source>
        <dbReference type="ARBA" id="ARBA00032041"/>
    </source>
</evidence>
<dbReference type="Gene3D" id="3.40.50.620">
    <property type="entry name" value="HUPs"/>
    <property type="match status" value="1"/>
</dbReference>
<protein>
    <recommendedName>
        <fullName evidence="10 14">Adenosine 5'-phosphosulfate reductase</fullName>
        <shortName evidence="14">APS reductase</shortName>
        <ecNumber evidence="9 14">1.8.4.10</ecNumber>
    </recommendedName>
    <alternativeName>
        <fullName evidence="12 14">5'-adenylylsulfate reductase</fullName>
    </alternativeName>
    <alternativeName>
        <fullName evidence="11 14">Thioredoxin-dependent 5'-adenylylsulfate reductase</fullName>
    </alternativeName>
</protein>
<dbReference type="HAMAP" id="MF_00063">
    <property type="entry name" value="CysH"/>
    <property type="match status" value="1"/>
</dbReference>
<comment type="function">
    <text evidence="7 14">Catalyzes the formation of sulfite from adenosine 5'-phosphosulfate (APS) using thioredoxin as an electron donor.</text>
</comment>
<dbReference type="GO" id="GO:0043866">
    <property type="term" value="F:adenylyl-sulfate reductase (thioredoxin) activity"/>
    <property type="evidence" value="ECO:0007669"/>
    <property type="project" value="UniProtKB-EC"/>
</dbReference>
<organism evidence="16 17">
    <name type="scientific">Sulfuricurvum kujiense</name>
    <dbReference type="NCBI Taxonomy" id="148813"/>
    <lineage>
        <taxon>Bacteria</taxon>
        <taxon>Pseudomonadati</taxon>
        <taxon>Campylobacterota</taxon>
        <taxon>Epsilonproteobacteria</taxon>
        <taxon>Campylobacterales</taxon>
        <taxon>Sulfurimonadaceae</taxon>
        <taxon>Sulfuricurvum</taxon>
    </lineage>
</organism>
<keyword evidence="4 14" id="KW-0560">Oxidoreductase</keyword>
<comment type="cofactor">
    <cofactor evidence="14">
        <name>[4Fe-4S] cluster</name>
        <dbReference type="ChEBI" id="CHEBI:49883"/>
    </cofactor>
    <text evidence="14">Binds 1 [4Fe-4S] cluster per subunit.</text>
</comment>
<comment type="subcellular location">
    <subcellularLocation>
        <location evidence="14">Cytoplasm</location>
    </subcellularLocation>
</comment>
<gene>
    <name evidence="14" type="primary">cysH</name>
    <name evidence="16" type="ORF">CFH83_06935</name>
</gene>
<comment type="catalytic activity">
    <reaction evidence="13 14">
        <text>[thioredoxin]-disulfide + sulfite + AMP + 2 H(+) = adenosine 5'-phosphosulfate + [thioredoxin]-dithiol</text>
        <dbReference type="Rhea" id="RHEA:21976"/>
        <dbReference type="Rhea" id="RHEA-COMP:10698"/>
        <dbReference type="Rhea" id="RHEA-COMP:10700"/>
        <dbReference type="ChEBI" id="CHEBI:15378"/>
        <dbReference type="ChEBI" id="CHEBI:17359"/>
        <dbReference type="ChEBI" id="CHEBI:29950"/>
        <dbReference type="ChEBI" id="CHEBI:50058"/>
        <dbReference type="ChEBI" id="CHEBI:58243"/>
        <dbReference type="ChEBI" id="CHEBI:456215"/>
        <dbReference type="EC" id="1.8.4.10"/>
    </reaction>
</comment>
<reference evidence="16 17" key="1">
    <citation type="journal article" date="2017" name="Front. Microbiol.">
        <title>Comparative Genomic Analysis of the Class Epsilonproteobacteria and Proposed Reclassification to Epsilonbacteraeota (phyl. nov.).</title>
        <authorList>
            <person name="Waite D.W."/>
            <person name="Vanwonterghem I."/>
            <person name="Rinke C."/>
            <person name="Parks D.H."/>
            <person name="Zhang Y."/>
            <person name="Takai K."/>
            <person name="Sievert S.M."/>
            <person name="Simon J."/>
            <person name="Campbell B.J."/>
            <person name="Hanson T.E."/>
            <person name="Woyke T."/>
            <person name="Klotz M.G."/>
            <person name="Hugenholtz P."/>
        </authorList>
    </citation>
    <scope>NUCLEOTIDE SEQUENCE [LARGE SCALE GENOMIC DNA]</scope>
    <source>
        <strain evidence="16">UBA12443</strain>
    </source>
</reference>
<dbReference type="EC" id="1.8.4.10" evidence="9 14"/>
<evidence type="ECO:0000256" key="3">
    <source>
        <dbReference type="ARBA" id="ARBA00022723"/>
    </source>
</evidence>
<feature type="domain" description="Phosphoadenosine phosphosulphate reductase" evidence="15">
    <location>
        <begin position="32"/>
        <end position="206"/>
    </location>
</feature>
<dbReference type="GO" id="GO:0046872">
    <property type="term" value="F:metal ion binding"/>
    <property type="evidence" value="ECO:0007669"/>
    <property type="project" value="UniProtKB-KW"/>
</dbReference>
<dbReference type="InterPro" id="IPR002500">
    <property type="entry name" value="PAPS_reduct_dom"/>
</dbReference>
<feature type="binding site" evidence="14">
    <location>
        <position position="203"/>
    </location>
    <ligand>
        <name>[4Fe-4S] cluster</name>
        <dbReference type="ChEBI" id="CHEBI:49883"/>
    </ligand>
</feature>
<dbReference type="NCBIfam" id="TIGR02055">
    <property type="entry name" value="APS_reductase"/>
    <property type="match status" value="1"/>
</dbReference>
<evidence type="ECO:0000256" key="6">
    <source>
        <dbReference type="ARBA" id="ARBA00023014"/>
    </source>
</evidence>
<dbReference type="GO" id="GO:0070814">
    <property type="term" value="P:hydrogen sulfide biosynthetic process"/>
    <property type="evidence" value="ECO:0007669"/>
    <property type="project" value="UniProtKB-UniRule"/>
</dbReference>
<dbReference type="SUPFAM" id="SSF52402">
    <property type="entry name" value="Adenine nucleotide alpha hydrolases-like"/>
    <property type="match status" value="1"/>
</dbReference>
<comment type="caution">
    <text evidence="16">The sequence shown here is derived from an EMBL/GenBank/DDBJ whole genome shotgun (WGS) entry which is preliminary data.</text>
</comment>
<keyword evidence="3 14" id="KW-0479">Metal-binding</keyword>
<dbReference type="EMBL" id="DLUI01000100">
    <property type="protein sequence ID" value="DAB38223.1"/>
    <property type="molecule type" value="Genomic_DNA"/>
</dbReference>
<evidence type="ECO:0000256" key="5">
    <source>
        <dbReference type="ARBA" id="ARBA00023004"/>
    </source>
</evidence>
<dbReference type="InterPro" id="IPR011798">
    <property type="entry name" value="APS_reductase"/>
</dbReference>
<evidence type="ECO:0000313" key="17">
    <source>
        <dbReference type="Proteomes" id="UP000228859"/>
    </source>
</evidence>
<proteinExistence type="inferred from homology"/>
<dbReference type="GO" id="GO:0019344">
    <property type="term" value="P:cysteine biosynthetic process"/>
    <property type="evidence" value="ECO:0007669"/>
    <property type="project" value="InterPro"/>
</dbReference>
<dbReference type="NCBIfam" id="TIGR00434">
    <property type="entry name" value="cysH"/>
    <property type="match status" value="1"/>
</dbReference>
<evidence type="ECO:0000256" key="4">
    <source>
        <dbReference type="ARBA" id="ARBA00023002"/>
    </source>
</evidence>
<dbReference type="PANTHER" id="PTHR46482:SF9">
    <property type="entry name" value="5'-ADENYLYLSULFATE REDUCTASE 1, CHLOROPLASTIC"/>
    <property type="match status" value="1"/>
</dbReference>
<sequence length="235" mass="27054">MSMNVESLNVRFENEPIESMLACFLEAYKGRIALASSYGAEDQVLTDMILGIDPTAKIFTLDTGRLCEETYTVMDQTNQKYGIKVDVYCPDRAAVEALYQEQGINGFRESIENRKACCQVRKMEPLRRALEGLDVWITGLRRAQSPTRETMRLIEWDESNNLIKVNPLIEWDEESVWDYIKTHKVPYNALHTQGYPSIGCAPCTRAIREGEDLRAGRWWWENPEHKECGLHLRGT</sequence>
<dbReference type="GO" id="GO:0051539">
    <property type="term" value="F:4 iron, 4 sulfur cluster binding"/>
    <property type="evidence" value="ECO:0007669"/>
    <property type="project" value="UniProtKB-UniRule"/>
</dbReference>
<dbReference type="RefSeq" id="WP_294895313.1">
    <property type="nucleotide sequence ID" value="NZ_DLUI01000100.1"/>
</dbReference>
<keyword evidence="2 14" id="KW-0963">Cytoplasm</keyword>
<dbReference type="InterPro" id="IPR004511">
    <property type="entry name" value="PAPS/APS_Rdtase"/>
</dbReference>
<dbReference type="GO" id="GO:0005737">
    <property type="term" value="C:cytoplasm"/>
    <property type="evidence" value="ECO:0007669"/>
    <property type="project" value="UniProtKB-SubCell"/>
</dbReference>
<dbReference type="Proteomes" id="UP000228859">
    <property type="component" value="Unassembled WGS sequence"/>
</dbReference>
<feature type="active site" description="Nucleophile; cysteine thiosulfonate intermediate" evidence="14">
    <location>
        <position position="228"/>
    </location>
</feature>